<dbReference type="PROSITE" id="PS51007">
    <property type="entry name" value="CYTC"/>
    <property type="match status" value="1"/>
</dbReference>
<gene>
    <name evidence="7" type="ORF">C7B46_19150</name>
</gene>
<feature type="domain" description="Cytochrome c" evidence="6">
    <location>
        <begin position="111"/>
        <end position="189"/>
    </location>
</feature>
<comment type="caution">
    <text evidence="7">The sequence shown here is derived from an EMBL/GenBank/DDBJ whole genome shotgun (WGS) entry which is preliminary data.</text>
</comment>
<dbReference type="GO" id="GO:0009055">
    <property type="term" value="F:electron transfer activity"/>
    <property type="evidence" value="ECO:0007669"/>
    <property type="project" value="InterPro"/>
</dbReference>
<keyword evidence="2 4" id="KW-0479">Metal-binding</keyword>
<dbReference type="Proteomes" id="UP000242972">
    <property type="component" value="Unassembled WGS sequence"/>
</dbReference>
<sequence length="191" mass="19306">MAQGNSRTQRLARDEEVAQVGKGQLWGIAAAIAMVAVAGCGNAAGPSHHIKEGAKKTISDTKKAGKTVDKNTKKAITGDATSKTSTKSSDSSKSAKSSSKSKTSSPAVHPGSVSAGSKLFASTCQVCHGKGGVGTSTAPRLAKPSAVISQFGTQAALEAFIAHNMPATKPGSLTPQQASNAAAYVWQIANK</sequence>
<dbReference type="InterPro" id="IPR009056">
    <property type="entry name" value="Cyt_c-like_dom"/>
</dbReference>
<keyword evidence="1 4" id="KW-0349">Heme</keyword>
<keyword evidence="3 4" id="KW-0408">Iron</keyword>
<organism evidence="7 8">
    <name type="scientific">Sulfobacillus benefaciens</name>
    <dbReference type="NCBI Taxonomy" id="453960"/>
    <lineage>
        <taxon>Bacteria</taxon>
        <taxon>Bacillati</taxon>
        <taxon>Bacillota</taxon>
        <taxon>Clostridia</taxon>
        <taxon>Eubacteriales</taxon>
        <taxon>Clostridiales Family XVII. Incertae Sedis</taxon>
        <taxon>Sulfobacillus</taxon>
    </lineage>
</organism>
<evidence type="ECO:0000313" key="8">
    <source>
        <dbReference type="Proteomes" id="UP000242972"/>
    </source>
</evidence>
<reference evidence="7 8" key="1">
    <citation type="journal article" date="2014" name="BMC Genomics">
        <title>Comparison of environmental and isolate Sulfobacillus genomes reveals diverse carbon, sulfur, nitrogen, and hydrogen metabolisms.</title>
        <authorList>
            <person name="Justice N.B."/>
            <person name="Norman A."/>
            <person name="Brown C.T."/>
            <person name="Singh A."/>
            <person name="Thomas B.C."/>
            <person name="Banfield J.F."/>
        </authorList>
    </citation>
    <scope>NUCLEOTIDE SEQUENCE [LARGE SCALE GENOMIC DNA]</scope>
    <source>
        <strain evidence="7">AMDSBA4</strain>
    </source>
</reference>
<feature type="compositionally biased region" description="Low complexity" evidence="5">
    <location>
        <begin position="79"/>
        <end position="105"/>
    </location>
</feature>
<dbReference type="SUPFAM" id="SSF46626">
    <property type="entry name" value="Cytochrome c"/>
    <property type="match status" value="1"/>
</dbReference>
<evidence type="ECO:0000256" key="1">
    <source>
        <dbReference type="ARBA" id="ARBA00022617"/>
    </source>
</evidence>
<accession>A0A2T2X0P2</accession>
<dbReference type="Gene3D" id="1.10.760.10">
    <property type="entry name" value="Cytochrome c-like domain"/>
    <property type="match status" value="1"/>
</dbReference>
<evidence type="ECO:0000313" key="7">
    <source>
        <dbReference type="EMBL" id="PSR28042.1"/>
    </source>
</evidence>
<evidence type="ECO:0000256" key="3">
    <source>
        <dbReference type="ARBA" id="ARBA00023004"/>
    </source>
</evidence>
<evidence type="ECO:0000259" key="6">
    <source>
        <dbReference type="PROSITE" id="PS51007"/>
    </source>
</evidence>
<name>A0A2T2X0P2_9FIRM</name>
<protein>
    <submittedName>
        <fullName evidence="7">Cytochrome C</fullName>
    </submittedName>
</protein>
<dbReference type="Pfam" id="PF13442">
    <property type="entry name" value="Cytochrome_CBB3"/>
    <property type="match status" value="1"/>
</dbReference>
<dbReference type="InterPro" id="IPR036909">
    <property type="entry name" value="Cyt_c-like_dom_sf"/>
</dbReference>
<evidence type="ECO:0000256" key="2">
    <source>
        <dbReference type="ARBA" id="ARBA00022723"/>
    </source>
</evidence>
<evidence type="ECO:0000256" key="5">
    <source>
        <dbReference type="SAM" id="MobiDB-lite"/>
    </source>
</evidence>
<dbReference type="GO" id="GO:0020037">
    <property type="term" value="F:heme binding"/>
    <property type="evidence" value="ECO:0007669"/>
    <property type="project" value="InterPro"/>
</dbReference>
<feature type="region of interest" description="Disordered" evidence="5">
    <location>
        <begin position="45"/>
        <end position="113"/>
    </location>
</feature>
<dbReference type="GO" id="GO:0046872">
    <property type="term" value="F:metal ion binding"/>
    <property type="evidence" value="ECO:0007669"/>
    <property type="project" value="UniProtKB-KW"/>
</dbReference>
<proteinExistence type="predicted"/>
<evidence type="ECO:0000256" key="4">
    <source>
        <dbReference type="PROSITE-ProRule" id="PRU00433"/>
    </source>
</evidence>
<dbReference type="EMBL" id="PXYW01000101">
    <property type="protein sequence ID" value="PSR28042.1"/>
    <property type="molecule type" value="Genomic_DNA"/>
</dbReference>
<dbReference type="AlphaFoldDB" id="A0A2T2X0P2"/>
<feature type="compositionally biased region" description="Basic and acidic residues" evidence="5">
    <location>
        <begin position="49"/>
        <end position="72"/>
    </location>
</feature>